<sequence length="242" mass="27127">MSRYREWDLACKVYVGNLGSSASKHEIESAFSKYGPLRNVWVARNPPGFAFVEFEDPRDAEDAVRGLDGTRCCGTRIRVEMSNGRSRRGGGRRPPPRYSRLQGSVTALVLNPIVRAPNPSRLHISSYTPPTKNWVVISTTYYCCYYYYYYNSLLSHLLLLLCVICQLFFGVFFEKIKFFTHHASPASSTSVQHTNPPKSSTPPSTTTTTTTPTSTKTTSKIGLSFAKLPYFSSRALPIKPQS</sequence>
<dbReference type="STRING" id="224129.A0A1W4X5M7"/>
<dbReference type="InterPro" id="IPR012677">
    <property type="entry name" value="Nucleotide-bd_a/b_plait_sf"/>
</dbReference>
<keyword evidence="6" id="KW-1185">Reference proteome</keyword>
<organism evidence="6 8">
    <name type="scientific">Agrilus planipennis</name>
    <name type="common">Emerald ash borer</name>
    <name type="synonym">Agrilus marcopoli</name>
    <dbReference type="NCBI Taxonomy" id="224129"/>
    <lineage>
        <taxon>Eukaryota</taxon>
        <taxon>Metazoa</taxon>
        <taxon>Ecdysozoa</taxon>
        <taxon>Arthropoda</taxon>
        <taxon>Hexapoda</taxon>
        <taxon>Insecta</taxon>
        <taxon>Pterygota</taxon>
        <taxon>Neoptera</taxon>
        <taxon>Endopterygota</taxon>
        <taxon>Coleoptera</taxon>
        <taxon>Polyphaga</taxon>
        <taxon>Elateriformia</taxon>
        <taxon>Buprestoidea</taxon>
        <taxon>Buprestidae</taxon>
        <taxon>Agrilinae</taxon>
        <taxon>Agrilus</taxon>
    </lineage>
</organism>
<dbReference type="AlphaFoldDB" id="A0A1W4X5M7"/>
<accession>A0A1W4X5M7</accession>
<dbReference type="FunFam" id="3.30.70.330:FF:000899">
    <property type="entry name" value="RNA-binding protein 1"/>
    <property type="match status" value="1"/>
</dbReference>
<dbReference type="InterPro" id="IPR050907">
    <property type="entry name" value="SRSF"/>
</dbReference>
<dbReference type="OrthoDB" id="5970at2759"/>
<feature type="transmembrane region" description="Helical" evidence="4">
    <location>
        <begin position="154"/>
        <end position="173"/>
    </location>
</feature>
<evidence type="ECO:0000256" key="2">
    <source>
        <dbReference type="PROSITE-ProRule" id="PRU00176"/>
    </source>
</evidence>
<reference evidence="7 8" key="1">
    <citation type="submission" date="2025-04" db="UniProtKB">
        <authorList>
            <consortium name="RefSeq"/>
        </authorList>
    </citation>
    <scope>IDENTIFICATION</scope>
    <source>
        <tissue evidence="7 8">Entire body</tissue>
    </source>
</reference>
<protein>
    <submittedName>
        <fullName evidence="7 8">Uncharacterized protein LOC108738989 isoform X1</fullName>
    </submittedName>
</protein>
<feature type="compositionally biased region" description="Polar residues" evidence="3">
    <location>
        <begin position="186"/>
        <end position="195"/>
    </location>
</feature>
<dbReference type="InterPro" id="IPR000504">
    <property type="entry name" value="RRM_dom"/>
</dbReference>
<evidence type="ECO:0000256" key="1">
    <source>
        <dbReference type="ARBA" id="ARBA00022884"/>
    </source>
</evidence>
<evidence type="ECO:0000256" key="3">
    <source>
        <dbReference type="SAM" id="MobiDB-lite"/>
    </source>
</evidence>
<dbReference type="GeneID" id="108738989"/>
<keyword evidence="4" id="KW-1133">Transmembrane helix</keyword>
<keyword evidence="4" id="KW-0472">Membrane</keyword>
<evidence type="ECO:0000259" key="5">
    <source>
        <dbReference type="PROSITE" id="PS50102"/>
    </source>
</evidence>
<dbReference type="InterPro" id="IPR035979">
    <property type="entry name" value="RBD_domain_sf"/>
</dbReference>
<dbReference type="Gene3D" id="3.30.70.330">
    <property type="match status" value="1"/>
</dbReference>
<name>A0A1W4X5M7_AGRPL</name>
<evidence type="ECO:0000313" key="8">
    <source>
        <dbReference type="RefSeq" id="XP_018328132.1"/>
    </source>
</evidence>
<dbReference type="Pfam" id="PF00076">
    <property type="entry name" value="RRM_1"/>
    <property type="match status" value="1"/>
</dbReference>
<dbReference type="PANTHER" id="PTHR23147">
    <property type="entry name" value="SERINE/ARGININE RICH SPLICING FACTOR"/>
    <property type="match status" value="1"/>
</dbReference>
<dbReference type="RefSeq" id="XP_018328132.1">
    <property type="nucleotide sequence ID" value="XM_018472630.2"/>
</dbReference>
<dbReference type="SUPFAM" id="SSF54928">
    <property type="entry name" value="RNA-binding domain, RBD"/>
    <property type="match status" value="1"/>
</dbReference>
<dbReference type="PROSITE" id="PS50102">
    <property type="entry name" value="RRM"/>
    <property type="match status" value="1"/>
</dbReference>
<evidence type="ECO:0000313" key="6">
    <source>
        <dbReference type="Proteomes" id="UP000192223"/>
    </source>
</evidence>
<feature type="region of interest" description="Disordered" evidence="3">
    <location>
        <begin position="186"/>
        <end position="220"/>
    </location>
</feature>
<dbReference type="SMART" id="SM00360">
    <property type="entry name" value="RRM"/>
    <property type="match status" value="1"/>
</dbReference>
<dbReference type="KEGG" id="apln:108738989"/>
<dbReference type="RefSeq" id="XP_018328131.1">
    <property type="nucleotide sequence ID" value="XM_018472629.1"/>
</dbReference>
<dbReference type="CDD" id="cd12373">
    <property type="entry name" value="RRM_SRSF3_like"/>
    <property type="match status" value="1"/>
</dbReference>
<gene>
    <name evidence="7 8" type="primary">LOC108738989</name>
</gene>
<keyword evidence="1 2" id="KW-0694">RNA-binding</keyword>
<feature type="domain" description="RRM" evidence="5">
    <location>
        <begin position="11"/>
        <end position="84"/>
    </location>
</feature>
<proteinExistence type="predicted"/>
<dbReference type="CTD" id="5947"/>
<feature type="compositionally biased region" description="Low complexity" evidence="3">
    <location>
        <begin position="196"/>
        <end position="220"/>
    </location>
</feature>
<dbReference type="Proteomes" id="UP000192223">
    <property type="component" value="Unplaced"/>
</dbReference>
<evidence type="ECO:0000313" key="7">
    <source>
        <dbReference type="RefSeq" id="XP_018328131.1"/>
    </source>
</evidence>
<dbReference type="GO" id="GO:0003723">
    <property type="term" value="F:RNA binding"/>
    <property type="evidence" value="ECO:0007669"/>
    <property type="project" value="UniProtKB-UniRule"/>
</dbReference>
<keyword evidence="4" id="KW-0812">Transmembrane</keyword>
<evidence type="ECO:0000256" key="4">
    <source>
        <dbReference type="SAM" id="Phobius"/>
    </source>
</evidence>